<dbReference type="OrthoDB" id="3055998at2759"/>
<name>A0A833R388_9POAL</name>
<evidence type="ECO:0000256" key="1">
    <source>
        <dbReference type="ARBA" id="ARBA00007495"/>
    </source>
</evidence>
<feature type="compositionally biased region" description="Basic and acidic residues" evidence="5">
    <location>
        <begin position="892"/>
        <end position="906"/>
    </location>
</feature>
<evidence type="ECO:0000259" key="7">
    <source>
        <dbReference type="PROSITE" id="PS51760"/>
    </source>
</evidence>
<keyword evidence="6" id="KW-0732">Signal</keyword>
<dbReference type="InterPro" id="IPR001000">
    <property type="entry name" value="GH10_dom"/>
</dbReference>
<keyword evidence="9" id="KW-1185">Reference proteome</keyword>
<organism evidence="8 9">
    <name type="scientific">Carex littledalei</name>
    <dbReference type="NCBI Taxonomy" id="544730"/>
    <lineage>
        <taxon>Eukaryota</taxon>
        <taxon>Viridiplantae</taxon>
        <taxon>Streptophyta</taxon>
        <taxon>Embryophyta</taxon>
        <taxon>Tracheophyta</taxon>
        <taxon>Spermatophyta</taxon>
        <taxon>Magnoliopsida</taxon>
        <taxon>Liliopsida</taxon>
        <taxon>Poales</taxon>
        <taxon>Cyperaceae</taxon>
        <taxon>Cyperoideae</taxon>
        <taxon>Cariceae</taxon>
        <taxon>Carex</taxon>
        <taxon>Carex subgen. Euthyceras</taxon>
    </lineage>
</organism>
<evidence type="ECO:0000256" key="5">
    <source>
        <dbReference type="SAM" id="MobiDB-lite"/>
    </source>
</evidence>
<keyword evidence="8" id="KW-0858">Xylan degradation</keyword>
<feature type="chain" id="PRO_5032589770" evidence="6">
    <location>
        <begin position="29"/>
        <end position="906"/>
    </location>
</feature>
<evidence type="ECO:0000313" key="9">
    <source>
        <dbReference type="Proteomes" id="UP000623129"/>
    </source>
</evidence>
<evidence type="ECO:0000256" key="6">
    <source>
        <dbReference type="SAM" id="SignalP"/>
    </source>
</evidence>
<dbReference type="Pfam" id="PF00331">
    <property type="entry name" value="Glyco_hydro_10"/>
    <property type="match status" value="2"/>
</dbReference>
<evidence type="ECO:0000256" key="3">
    <source>
        <dbReference type="ARBA" id="ARBA00023277"/>
    </source>
</evidence>
<dbReference type="Proteomes" id="UP000623129">
    <property type="component" value="Unassembled WGS sequence"/>
</dbReference>
<dbReference type="SMART" id="SM00633">
    <property type="entry name" value="Glyco_10"/>
    <property type="match status" value="1"/>
</dbReference>
<evidence type="ECO:0000256" key="4">
    <source>
        <dbReference type="ARBA" id="ARBA00023326"/>
    </source>
</evidence>
<dbReference type="PANTHER" id="PTHR31490">
    <property type="entry name" value="GLYCOSYL HYDROLASE"/>
    <property type="match status" value="1"/>
</dbReference>
<dbReference type="InterPro" id="IPR017853">
    <property type="entry name" value="GH"/>
</dbReference>
<keyword evidence="8" id="KW-0326">Glycosidase</keyword>
<dbReference type="Gene3D" id="3.20.20.80">
    <property type="entry name" value="Glycosidases"/>
    <property type="match status" value="2"/>
</dbReference>
<evidence type="ECO:0000256" key="2">
    <source>
        <dbReference type="ARBA" id="ARBA00022801"/>
    </source>
</evidence>
<gene>
    <name evidence="8" type="ORF">FCM35_KLT02083</name>
</gene>
<keyword evidence="4" id="KW-0624">Polysaccharide degradation</keyword>
<proteinExistence type="inferred from homology"/>
<dbReference type="GO" id="GO:0045493">
    <property type="term" value="P:xylan catabolic process"/>
    <property type="evidence" value="ECO:0007669"/>
    <property type="project" value="UniProtKB-KW"/>
</dbReference>
<reference evidence="8" key="1">
    <citation type="submission" date="2020-01" db="EMBL/GenBank/DDBJ databases">
        <title>Genome sequence of Kobresia littledalei, the first chromosome-level genome in the family Cyperaceae.</title>
        <authorList>
            <person name="Qu G."/>
        </authorList>
    </citation>
    <scope>NUCLEOTIDE SEQUENCE</scope>
    <source>
        <strain evidence="8">C.B.Clarke</strain>
        <tissue evidence="8">Leaf</tissue>
    </source>
</reference>
<comment type="similarity">
    <text evidence="1">Belongs to the glycosyl hydrolase 10 (cellulase F) family.</text>
</comment>
<feature type="signal peptide" evidence="6">
    <location>
        <begin position="1"/>
        <end position="28"/>
    </location>
</feature>
<feature type="domain" description="GH10" evidence="7">
    <location>
        <begin position="128"/>
        <end position="420"/>
    </location>
</feature>
<feature type="region of interest" description="Disordered" evidence="5">
    <location>
        <begin position="880"/>
        <end position="906"/>
    </location>
</feature>
<dbReference type="PANTHER" id="PTHR31490:SF2">
    <property type="entry name" value="GLYCOSYL HYDROLASE FAMILY 10 PROTEIN"/>
    <property type="match status" value="1"/>
</dbReference>
<feature type="domain" description="GH10" evidence="7">
    <location>
        <begin position="551"/>
        <end position="846"/>
    </location>
</feature>
<dbReference type="AlphaFoldDB" id="A0A833R388"/>
<dbReference type="PROSITE" id="PS51760">
    <property type="entry name" value="GH10_2"/>
    <property type="match status" value="2"/>
</dbReference>
<dbReference type="Gene3D" id="2.60.120.260">
    <property type="entry name" value="Galactose-binding domain-like"/>
    <property type="match status" value="1"/>
</dbReference>
<dbReference type="InterPro" id="IPR044846">
    <property type="entry name" value="GH10"/>
</dbReference>
<protein>
    <submittedName>
        <fullName evidence="8">Endo-1,4-beta-xylanase C</fullName>
    </submittedName>
</protein>
<keyword evidence="2 8" id="KW-0378">Hydrolase</keyword>
<keyword evidence="3" id="KW-0119">Carbohydrate metabolism</keyword>
<evidence type="ECO:0000313" key="8">
    <source>
        <dbReference type="EMBL" id="KAF3332506.1"/>
    </source>
</evidence>
<sequence>MKAPGEKAVLLFLFVAILAWLQVNKGSAEVRALVKTAVGFVPVGSVVAKESCWSMLKGGFTVNISGPGELYFETNNSTAEIWVDNVSLQPFAQDEWRSHHNESINQVRKKRVNVTAVDSNGKPIAGAKFSVDPIRPGFPFGTAINQAILRNPDYQRWFASRFTVTTFENEMKWYSTEYTPGHEDYSAADAMLAFAKQHGIHVRGHNVFWDDQNTQMAWVRYLPKPQFEQAVEKRLKSVVNRYKGQVIHWDVVNENVHFNFFETMLSPDASTKIFQKVNKIDPNVILFMNDYNTLEQPGDWNAMPDRYLQKFHQIRAGNANAKMAIGLEAHFDVPNIPYMRSVLDKMATAGVPIWLTEVDVAGTDPNQAHYLEQILREAYSHPAVQGIVMWASWTPMGCYRMCLTNNQFQNFPVGNSVDSLIQEWKTHSVGTTGADGSLQANLAYGEYSVTVTHPSTNSSSVHKISVSADSHPCLAEPLKPQYGGGILVNPEFNDVLKGWANNSTAEIWVDNVSFQPFTQEEWKGHHNESVDQKNKKPVTVTAADKDGKPIAGAKVTVNPTRSGFPFGTAINAAILKNTDYQKWFASRFTVTTFENEMKWYGTEYTQGHEDFSVADAMLKFAKKNNVHVRGHNVFWDDQTAQMDWVAKLPKPELEQAVAKHLKSVVTRYKGQVIHWDVVNENVHFNFFETKLSPDASTKIFQEVNKIDPDVLLFMNDFNTLENPGDWNAMPDKYLKKFHEIKKGNPKAKMAIGLESHFDAPNIANMRAVLDKMATAGVPIWLTEVDVGGTDAKQAHYLEQILREGYSHPAVQGIVMWASWTPKGCYRMCLTDNQFKNLPVGDLVDSLIKEWKTRAVGTTGEDGSIQAKLAHGEYSVNVTHPATNSSSAHKIKVGPDSHPVHKLEIHH</sequence>
<accession>A0A833R388</accession>
<dbReference type="GO" id="GO:0031176">
    <property type="term" value="F:endo-1,4-beta-xylanase activity"/>
    <property type="evidence" value="ECO:0007669"/>
    <property type="project" value="UniProtKB-ARBA"/>
</dbReference>
<comment type="caution">
    <text evidence="8">The sequence shown here is derived from an EMBL/GenBank/DDBJ whole genome shotgun (WGS) entry which is preliminary data.</text>
</comment>
<dbReference type="EMBL" id="SWLB01000011">
    <property type="protein sequence ID" value="KAF3332506.1"/>
    <property type="molecule type" value="Genomic_DNA"/>
</dbReference>
<dbReference type="SUPFAM" id="SSF51445">
    <property type="entry name" value="(Trans)glycosidases"/>
    <property type="match status" value="2"/>
</dbReference>